<dbReference type="EMBL" id="BAAANC010000005">
    <property type="protein sequence ID" value="GAA1558566.1"/>
    <property type="molecule type" value="Genomic_DNA"/>
</dbReference>
<dbReference type="Pfam" id="PF02826">
    <property type="entry name" value="2-Hacid_dh_C"/>
    <property type="match status" value="1"/>
</dbReference>
<keyword evidence="1" id="KW-0560">Oxidoreductase</keyword>
<keyword evidence="2" id="KW-0520">NAD</keyword>
<accession>A0ABN2CGW7</accession>
<dbReference type="SUPFAM" id="SSF51735">
    <property type="entry name" value="NAD(P)-binding Rossmann-fold domains"/>
    <property type="match status" value="1"/>
</dbReference>
<comment type="caution">
    <text evidence="4">The sequence shown here is derived from an EMBL/GenBank/DDBJ whole genome shotgun (WGS) entry which is preliminary data.</text>
</comment>
<dbReference type="InterPro" id="IPR006140">
    <property type="entry name" value="D-isomer_DH_NAD-bd"/>
</dbReference>
<feature type="domain" description="D-isomer specific 2-hydroxyacid dehydrogenase NAD-binding" evidence="3">
    <location>
        <begin position="95"/>
        <end position="264"/>
    </location>
</feature>
<name>A0ABN2CGW7_9ACTN</name>
<dbReference type="Proteomes" id="UP001500363">
    <property type="component" value="Unassembled WGS sequence"/>
</dbReference>
<evidence type="ECO:0000313" key="4">
    <source>
        <dbReference type="EMBL" id="GAA1558566.1"/>
    </source>
</evidence>
<dbReference type="Gene3D" id="3.40.50.720">
    <property type="entry name" value="NAD(P)-binding Rossmann-like Domain"/>
    <property type="match status" value="2"/>
</dbReference>
<dbReference type="PANTHER" id="PTHR43333:SF1">
    <property type="entry name" value="D-ISOMER SPECIFIC 2-HYDROXYACID DEHYDROGENASE NAD-BINDING DOMAIN-CONTAINING PROTEIN"/>
    <property type="match status" value="1"/>
</dbReference>
<dbReference type="InterPro" id="IPR036291">
    <property type="entry name" value="NAD(P)-bd_dom_sf"/>
</dbReference>
<gene>
    <name evidence="4" type="ORF">GCM10009741_74360</name>
</gene>
<evidence type="ECO:0000313" key="5">
    <source>
        <dbReference type="Proteomes" id="UP001500363"/>
    </source>
</evidence>
<organism evidence="4 5">
    <name type="scientific">Kribbella lupini</name>
    <dbReference type="NCBI Taxonomy" id="291602"/>
    <lineage>
        <taxon>Bacteria</taxon>
        <taxon>Bacillati</taxon>
        <taxon>Actinomycetota</taxon>
        <taxon>Actinomycetes</taxon>
        <taxon>Propionibacteriales</taxon>
        <taxon>Kribbellaceae</taxon>
        <taxon>Kribbella</taxon>
    </lineage>
</organism>
<dbReference type="CDD" id="cd05300">
    <property type="entry name" value="2-Hacid_dh_1"/>
    <property type="match status" value="1"/>
</dbReference>
<dbReference type="SUPFAM" id="SSF52283">
    <property type="entry name" value="Formate/glycerate dehydrogenase catalytic domain-like"/>
    <property type="match status" value="1"/>
</dbReference>
<dbReference type="RefSeq" id="WP_344182828.1">
    <property type="nucleotide sequence ID" value="NZ_BAAANC010000005.1"/>
</dbReference>
<evidence type="ECO:0000259" key="3">
    <source>
        <dbReference type="Pfam" id="PF02826"/>
    </source>
</evidence>
<reference evidence="4 5" key="1">
    <citation type="journal article" date="2019" name="Int. J. Syst. Evol. Microbiol.">
        <title>The Global Catalogue of Microorganisms (GCM) 10K type strain sequencing project: providing services to taxonomists for standard genome sequencing and annotation.</title>
        <authorList>
            <consortium name="The Broad Institute Genomics Platform"/>
            <consortium name="The Broad Institute Genome Sequencing Center for Infectious Disease"/>
            <person name="Wu L."/>
            <person name="Ma J."/>
        </authorList>
    </citation>
    <scope>NUCLEOTIDE SEQUENCE [LARGE SCALE GENOMIC DNA]</scope>
    <source>
        <strain evidence="4 5">JCM 14303</strain>
    </source>
</reference>
<evidence type="ECO:0000256" key="1">
    <source>
        <dbReference type="ARBA" id="ARBA00023002"/>
    </source>
</evidence>
<sequence length="301" mass="32573">MIVVVGKQRDDLMEVAAGTELVFVDSWDGVPLESVEAVIGRIPPDLLVKAPNLRWVHSPAAGVDAELSPEMLASDVVLTSSVGNGAIPLAEHSMLLMLMLNREVPRWVKAQAEHRWERFTHGELAGLTLGIYGLGHSGLDLARKAEAFHMRVIGVRRRVGEPSPYVEQVSFEQLLQESDFIVVTAPRTPETAGRFGAAEFARMKASAYFVCISRGGIADDDALLAALRTGQIAGAGLDAHGIEPLPPESAFWDLPNVIVTPHNGATSTGTARRGEEIVRENLRRFLSGQELVNVVDKLAGY</sequence>
<proteinExistence type="predicted"/>
<protein>
    <submittedName>
        <fullName evidence="4">D-2-hydroxyacid dehydrogenase</fullName>
    </submittedName>
</protein>
<evidence type="ECO:0000256" key="2">
    <source>
        <dbReference type="ARBA" id="ARBA00023027"/>
    </source>
</evidence>
<dbReference type="PANTHER" id="PTHR43333">
    <property type="entry name" value="2-HACID_DH_C DOMAIN-CONTAINING PROTEIN"/>
    <property type="match status" value="1"/>
</dbReference>
<keyword evidence="5" id="KW-1185">Reference proteome</keyword>